<dbReference type="Pfam" id="PF00307">
    <property type="entry name" value="CH"/>
    <property type="match status" value="1"/>
</dbReference>
<dbReference type="PROSITE" id="PS50021">
    <property type="entry name" value="CH"/>
    <property type="match status" value="1"/>
</dbReference>
<dbReference type="InterPro" id="IPR001715">
    <property type="entry name" value="CH_dom"/>
</dbReference>
<dbReference type="CDD" id="cd21205">
    <property type="entry name" value="CH_LRCH"/>
    <property type="match status" value="1"/>
</dbReference>
<evidence type="ECO:0000259" key="4">
    <source>
        <dbReference type="PROSITE" id="PS50021"/>
    </source>
</evidence>
<dbReference type="InterPro" id="IPR003591">
    <property type="entry name" value="Leu-rich_rpt_typical-subtyp"/>
</dbReference>
<dbReference type="PANTHER" id="PTHR48051:SF21">
    <property type="entry name" value="CALPONIN-HOMOLOGY (CH) DOMAIN-CONTAINING PROTEIN"/>
    <property type="match status" value="1"/>
</dbReference>
<dbReference type="InterPro" id="IPR050216">
    <property type="entry name" value="LRR_domain-containing"/>
</dbReference>
<dbReference type="Gene3D" id="3.80.10.10">
    <property type="entry name" value="Ribonuclease Inhibitor"/>
    <property type="match status" value="1"/>
</dbReference>
<keyword evidence="1" id="KW-0433">Leucine-rich repeat</keyword>
<sequence length="627" mass="69597">MSRISLERCFEDAVDKGELFIQQKNLKSFPIYVDDYDLADVTRVDISRNKFSELPQEILSFTMMEKLICSNNMLKSLPDVSHLNALSYLDISQNHLQSLPAHICSLPLKILKASYNKLTGLPTQIGLLSKLQSLDVSCNELTSLPSTMGELSSLRLLNVRRNQITALPDELSKLKNLSSLDFSCNKVSIIPPAFRLITSLTCLDLASNPLTSPPAQICLKGRLHIVKYLILAAQQQEKRWTMTSESRIQRSPSSNSLSSNNGNEKVSTLERNHDVCHLQQDDIQPRARRTTITNENFNEQDNDFVDATLQSKTSFINSVDGNGDERSNFFFQSPNITIQQNFAKSRIDSTTLTSTPVEIGKSNNPSTEKVKSKIGTTPLTLNLSTQEPVLNEKGELTPQATTPNETFDMAPGTMSLERKTSRSQSNVELISDGIKTKQSPMLSPGDQSKLYTNTLPVAPKTDVVFEGISPRNPLISKNKNSKFLDAASSYTMRRIFDSAKEEFEQLEKLREAIETRLRIKLPDDLPASLSDGIVLCHLVNHLRKGTISVIHVPSAGVPKLTMPKCQMNVDAFLDACRKIGVERVDLCSPGDILEEKSPTRLCKTVQALLVALNFSPPLQGSKTTSTV</sequence>
<dbReference type="SMART" id="SM00369">
    <property type="entry name" value="LRR_TYP"/>
    <property type="match status" value="6"/>
</dbReference>
<dbReference type="SMART" id="SM00033">
    <property type="entry name" value="CH"/>
    <property type="match status" value="1"/>
</dbReference>
<dbReference type="SUPFAM" id="SSF52058">
    <property type="entry name" value="L domain-like"/>
    <property type="match status" value="1"/>
</dbReference>
<dbReference type="OMA" id="EIRHMGT"/>
<dbReference type="EMBL" id="HAAD01001805">
    <property type="protein sequence ID" value="CDG68037.1"/>
    <property type="molecule type" value="mRNA"/>
</dbReference>
<name>T2M7T8_HYDVU</name>
<evidence type="ECO:0000256" key="2">
    <source>
        <dbReference type="ARBA" id="ARBA00022737"/>
    </source>
</evidence>
<feature type="domain" description="Calponin-homology (CH)" evidence="4">
    <location>
        <begin position="503"/>
        <end position="612"/>
    </location>
</feature>
<reference evidence="5" key="1">
    <citation type="journal article" date="2013" name="Genome Biol. Evol.">
        <title>Punctuated emergences of genetic and phenotypic innovations in eumetazoan, bilaterian, euteleostome, and hominidae ancestors.</title>
        <authorList>
            <person name="Wenger Y."/>
            <person name="Galliot B."/>
        </authorList>
    </citation>
    <scope>NUCLEOTIDE SEQUENCE</scope>
    <source>
        <tissue evidence="5">Whole animals</tissue>
    </source>
</reference>
<protein>
    <submittedName>
        <fullName evidence="5">Leucine-rich repeat and calponin homology domain-containing protein 3</fullName>
    </submittedName>
</protein>
<dbReference type="GO" id="GO:0005737">
    <property type="term" value="C:cytoplasm"/>
    <property type="evidence" value="ECO:0007669"/>
    <property type="project" value="TreeGrafter"/>
</dbReference>
<dbReference type="InterPro" id="IPR032675">
    <property type="entry name" value="LRR_dom_sf"/>
</dbReference>
<dbReference type="OrthoDB" id="660555at2759"/>
<feature type="region of interest" description="Disordered" evidence="3">
    <location>
        <begin position="242"/>
        <end position="266"/>
    </location>
</feature>
<accession>T2M7T8</accession>
<dbReference type="SUPFAM" id="SSF47576">
    <property type="entry name" value="Calponin-homology domain, CH-domain"/>
    <property type="match status" value="1"/>
</dbReference>
<organism evidence="5">
    <name type="scientific">Hydra vulgaris</name>
    <name type="common">Hydra</name>
    <name type="synonym">Hydra attenuata</name>
    <dbReference type="NCBI Taxonomy" id="6087"/>
    <lineage>
        <taxon>Eukaryota</taxon>
        <taxon>Metazoa</taxon>
        <taxon>Cnidaria</taxon>
        <taxon>Hydrozoa</taxon>
        <taxon>Hydroidolina</taxon>
        <taxon>Anthoathecata</taxon>
        <taxon>Aplanulata</taxon>
        <taxon>Hydridae</taxon>
        <taxon>Hydra</taxon>
    </lineage>
</organism>
<dbReference type="SMART" id="SM00364">
    <property type="entry name" value="LRR_BAC"/>
    <property type="match status" value="5"/>
</dbReference>
<dbReference type="InterPro" id="IPR036872">
    <property type="entry name" value="CH_dom_sf"/>
</dbReference>
<proteinExistence type="evidence at transcript level"/>
<dbReference type="PROSITE" id="PS51450">
    <property type="entry name" value="LRR"/>
    <property type="match status" value="2"/>
</dbReference>
<dbReference type="Pfam" id="PF13855">
    <property type="entry name" value="LRR_8"/>
    <property type="match status" value="1"/>
</dbReference>
<evidence type="ECO:0000313" key="5">
    <source>
        <dbReference type="EMBL" id="CDG68037.1"/>
    </source>
</evidence>
<keyword evidence="2" id="KW-0677">Repeat</keyword>
<evidence type="ECO:0000256" key="1">
    <source>
        <dbReference type="ARBA" id="ARBA00022614"/>
    </source>
</evidence>
<feature type="compositionally biased region" description="Low complexity" evidence="3">
    <location>
        <begin position="244"/>
        <end position="263"/>
    </location>
</feature>
<dbReference type="AlphaFoldDB" id="T2M7T8"/>
<dbReference type="InterPro" id="IPR001611">
    <property type="entry name" value="Leu-rich_rpt"/>
</dbReference>
<evidence type="ECO:0000256" key="3">
    <source>
        <dbReference type="SAM" id="MobiDB-lite"/>
    </source>
</evidence>
<dbReference type="PANTHER" id="PTHR48051">
    <property type="match status" value="1"/>
</dbReference>
<gene>
    <name evidence="5" type="primary">LRCH3</name>
</gene>
<dbReference type="Gene3D" id="1.10.418.10">
    <property type="entry name" value="Calponin-like domain"/>
    <property type="match status" value="1"/>
</dbReference>